<dbReference type="Gene3D" id="1.10.1220.10">
    <property type="entry name" value="Met repressor-like"/>
    <property type="match status" value="1"/>
</dbReference>
<protein>
    <recommendedName>
        <fullName evidence="1">XACb0070 ribbon-helix-helix domain-containing protein</fullName>
    </recommendedName>
</protein>
<accession>A0A1F6TLP8</accession>
<dbReference type="EMBL" id="MFSU01000090">
    <property type="protein sequence ID" value="OGI46006.1"/>
    <property type="molecule type" value="Genomic_DNA"/>
</dbReference>
<gene>
    <name evidence="2" type="ORF">A2151_01990</name>
</gene>
<dbReference type="Pfam" id="PF16762">
    <property type="entry name" value="RHH_6"/>
    <property type="match status" value="1"/>
</dbReference>
<dbReference type="STRING" id="1817760.A2151_01990"/>
<dbReference type="InterPro" id="IPR013321">
    <property type="entry name" value="Arc_rbn_hlx_hlx"/>
</dbReference>
<dbReference type="GO" id="GO:0006355">
    <property type="term" value="P:regulation of DNA-templated transcription"/>
    <property type="evidence" value="ECO:0007669"/>
    <property type="project" value="InterPro"/>
</dbReference>
<evidence type="ECO:0000259" key="1">
    <source>
        <dbReference type="Pfam" id="PF16762"/>
    </source>
</evidence>
<name>A0A1F6TLP8_9PROT</name>
<evidence type="ECO:0000313" key="3">
    <source>
        <dbReference type="Proteomes" id="UP000178885"/>
    </source>
</evidence>
<organism evidence="2 3">
    <name type="scientific">Candidatus Muproteobacteria bacterium RBG_16_65_34</name>
    <dbReference type="NCBI Taxonomy" id="1817760"/>
    <lineage>
        <taxon>Bacteria</taxon>
        <taxon>Pseudomonadati</taxon>
        <taxon>Pseudomonadota</taxon>
        <taxon>Candidatus Muproteobacteria</taxon>
    </lineage>
</organism>
<dbReference type="Proteomes" id="UP000178885">
    <property type="component" value="Unassembled WGS sequence"/>
</dbReference>
<reference evidence="2 3" key="1">
    <citation type="journal article" date="2016" name="Nat. Commun.">
        <title>Thousands of microbial genomes shed light on interconnected biogeochemical processes in an aquifer system.</title>
        <authorList>
            <person name="Anantharaman K."/>
            <person name="Brown C.T."/>
            <person name="Hug L.A."/>
            <person name="Sharon I."/>
            <person name="Castelle C.J."/>
            <person name="Probst A.J."/>
            <person name="Thomas B.C."/>
            <person name="Singh A."/>
            <person name="Wilkins M.J."/>
            <person name="Karaoz U."/>
            <person name="Brodie E.L."/>
            <person name="Williams K.H."/>
            <person name="Hubbard S.S."/>
            <person name="Banfield J.F."/>
        </authorList>
    </citation>
    <scope>NUCLEOTIDE SEQUENCE [LARGE SCALE GENOMIC DNA]</scope>
</reference>
<feature type="domain" description="XACb0070 ribbon-helix-helix" evidence="1">
    <location>
        <begin position="3"/>
        <end position="72"/>
    </location>
</feature>
<evidence type="ECO:0000313" key="2">
    <source>
        <dbReference type="EMBL" id="OGI46006.1"/>
    </source>
</evidence>
<dbReference type="AlphaFoldDB" id="A0A1F6TLP8"/>
<proteinExistence type="predicted"/>
<dbReference type="InterPro" id="IPR031914">
    <property type="entry name" value="XACb0070_RHH_dom"/>
</dbReference>
<comment type="caution">
    <text evidence="2">The sequence shown here is derived from an EMBL/GenBank/DDBJ whole genome shotgun (WGS) entry which is preliminary data.</text>
</comment>
<sequence length="75" mass="8618">MSNIRWSVVVPEATDRALRTYLARKGGKKGDISRFIDEAVQARLFELTVEKVKKRNRPYSQKEILEAIEEAVGVR</sequence>